<evidence type="ECO:0000313" key="6">
    <source>
        <dbReference type="Proteomes" id="UP001161294"/>
    </source>
</evidence>
<evidence type="ECO:0000259" key="4">
    <source>
        <dbReference type="Pfam" id="PF07804"/>
    </source>
</evidence>
<organism evidence="5 6">
    <name type="scientific">Comamonas aquatica</name>
    <dbReference type="NCBI Taxonomy" id="225991"/>
    <lineage>
        <taxon>Bacteria</taxon>
        <taxon>Pseudomonadati</taxon>
        <taxon>Pseudomonadota</taxon>
        <taxon>Betaproteobacteria</taxon>
        <taxon>Burkholderiales</taxon>
        <taxon>Comamonadaceae</taxon>
        <taxon>Comamonas</taxon>
    </lineage>
</organism>
<dbReference type="InterPro" id="IPR052028">
    <property type="entry name" value="HipA_Ser/Thr_kinase"/>
</dbReference>
<dbReference type="RefSeq" id="WP_279851312.1">
    <property type="nucleotide sequence ID" value="NZ_JAOCIA010000001.1"/>
</dbReference>
<dbReference type="InterPro" id="IPR011991">
    <property type="entry name" value="ArsR-like_HTH"/>
</dbReference>
<comment type="caution">
    <text evidence="5">The sequence shown here is derived from an EMBL/GenBank/DDBJ whole genome shotgun (WGS) entry which is preliminary data.</text>
</comment>
<dbReference type="GO" id="GO:0005829">
    <property type="term" value="C:cytosol"/>
    <property type="evidence" value="ECO:0007669"/>
    <property type="project" value="TreeGrafter"/>
</dbReference>
<dbReference type="GO" id="GO:0006355">
    <property type="term" value="P:regulation of DNA-templated transcription"/>
    <property type="evidence" value="ECO:0007669"/>
    <property type="project" value="InterPro"/>
</dbReference>
<keyword evidence="3" id="KW-0418">Kinase</keyword>
<dbReference type="PANTHER" id="PTHR37419:SF8">
    <property type="entry name" value="TOXIN YJJJ"/>
    <property type="match status" value="1"/>
</dbReference>
<protein>
    <submittedName>
        <fullName evidence="5">Type II toxin-antitoxin system HipA family toxin YjjJ</fullName>
    </submittedName>
</protein>
<dbReference type="InterPro" id="IPR036388">
    <property type="entry name" value="WH-like_DNA-bd_sf"/>
</dbReference>
<dbReference type="InterPro" id="IPR036390">
    <property type="entry name" value="WH_DNA-bd_sf"/>
</dbReference>
<evidence type="ECO:0000256" key="1">
    <source>
        <dbReference type="ARBA" id="ARBA00010164"/>
    </source>
</evidence>
<comment type="similarity">
    <text evidence="1">Belongs to the HipA Ser/Thr kinase family.</text>
</comment>
<accession>A0AA42VYU9</accession>
<dbReference type="PANTHER" id="PTHR37419">
    <property type="entry name" value="SERINE/THREONINE-PROTEIN KINASE TOXIN HIPA"/>
    <property type="match status" value="1"/>
</dbReference>
<dbReference type="NCBIfam" id="NF007297">
    <property type="entry name" value="PRK09775.1"/>
    <property type="match status" value="1"/>
</dbReference>
<evidence type="ECO:0000256" key="2">
    <source>
        <dbReference type="ARBA" id="ARBA00022679"/>
    </source>
</evidence>
<dbReference type="GO" id="GO:0004674">
    <property type="term" value="F:protein serine/threonine kinase activity"/>
    <property type="evidence" value="ECO:0007669"/>
    <property type="project" value="TreeGrafter"/>
</dbReference>
<dbReference type="CDD" id="cd00090">
    <property type="entry name" value="HTH_ARSR"/>
    <property type="match status" value="1"/>
</dbReference>
<feature type="domain" description="HipA-like C-terminal" evidence="4">
    <location>
        <begin position="238"/>
        <end position="420"/>
    </location>
</feature>
<dbReference type="AlphaFoldDB" id="A0AA42VYU9"/>
<name>A0AA42VYU9_9BURK</name>
<reference evidence="5" key="1">
    <citation type="submission" date="2022-09" db="EMBL/GenBank/DDBJ databases">
        <title>Intensive care unit water sources are persistently colonized with multi-drug resistant bacteria and are the site of extensive horizontal gene transfer of antibiotic resistance genes.</title>
        <authorList>
            <person name="Diorio-Toth L."/>
        </authorList>
    </citation>
    <scope>NUCLEOTIDE SEQUENCE</scope>
    <source>
        <strain evidence="5">GD03686</strain>
    </source>
</reference>
<dbReference type="Pfam" id="PF07804">
    <property type="entry name" value="HipA_C"/>
    <property type="match status" value="1"/>
</dbReference>
<sequence>MYCWQSFFIYSIIYSNIYSSSTIMSNARSELMQSMLSVLRQHGQPLRSVQLQERLQVSQPTASRALAALVQSGDVVKLGQGRNQHYGVPRHVFGVGSQIPVTAVDVTGRLQALGTLHALHGGGYWVDGEGLRAMLSGGAYFDGLPWLIQDMRPQGFLGRRFAKQHWGQALGSDPRQWSDDDMLLAISMFGDDLPGNLIVGEPALQRHLQQVGQGWPVAEPEDYPALAQAAMDGAVPGSSAGGEQPKFCCVDGEGRSWIVKFSSAESNPVAERVRRLLRCEHLALQTLQAAGQPAAHTELHALEGRVFLAAERFDRSEPDLLGQTPGRIGMVSLESFNAEFAGTVDQWSRTAQRLHDLGLLSQEEMRRLKLWDAFGQLIANTDRHYGNISLLWTGRRWALAPCYDMLPMRFMPVQGEVPAWSWSMDTVQPTAAMLEVWDEAQALAQTFWGRVEQG</sequence>
<gene>
    <name evidence="5" type="primary">yjjJ</name>
    <name evidence="5" type="ORF">N5J23_00735</name>
</gene>
<evidence type="ECO:0000256" key="3">
    <source>
        <dbReference type="ARBA" id="ARBA00022777"/>
    </source>
</evidence>
<dbReference type="GO" id="GO:0003677">
    <property type="term" value="F:DNA binding"/>
    <property type="evidence" value="ECO:0007669"/>
    <property type="project" value="InterPro"/>
</dbReference>
<dbReference type="SUPFAM" id="SSF46785">
    <property type="entry name" value="Winged helix' DNA-binding domain"/>
    <property type="match status" value="1"/>
</dbReference>
<proteinExistence type="inferred from homology"/>
<dbReference type="Gene3D" id="1.10.10.10">
    <property type="entry name" value="Winged helix-like DNA-binding domain superfamily/Winged helix DNA-binding domain"/>
    <property type="match status" value="1"/>
</dbReference>
<dbReference type="InterPro" id="IPR012893">
    <property type="entry name" value="HipA-like_C"/>
</dbReference>
<keyword evidence="2" id="KW-0808">Transferase</keyword>
<evidence type="ECO:0000313" key="5">
    <source>
        <dbReference type="EMBL" id="MDH2004087.1"/>
    </source>
</evidence>
<dbReference type="EMBL" id="JAOCJW010000001">
    <property type="protein sequence ID" value="MDH2004087.1"/>
    <property type="molecule type" value="Genomic_DNA"/>
</dbReference>
<dbReference type="Proteomes" id="UP001161294">
    <property type="component" value="Unassembled WGS sequence"/>
</dbReference>